<keyword evidence="5" id="KW-0378">Hydrolase</keyword>
<dbReference type="SUPFAM" id="SSF54060">
    <property type="entry name" value="His-Me finger endonucleases"/>
    <property type="match status" value="1"/>
</dbReference>
<evidence type="ECO:0000256" key="6">
    <source>
        <dbReference type="ARBA" id="ARBA00023022"/>
    </source>
</evidence>
<dbReference type="GO" id="GO:0042742">
    <property type="term" value="P:defense response to bacterium"/>
    <property type="evidence" value="ECO:0007669"/>
    <property type="project" value="UniProtKB-KW"/>
</dbReference>
<sequence>MSGYVPNNRHERPAPKPEPYNGNFDSQPSHPLVVEQPPEPRHTEPMLAGCVFAKSCNLPDGVIDYQQPGNFIPLESLKTYGEWAVLATGSAISATGTPLQLVGGSTSGTALATRLGGSISLALTEGVATAGVMASTALGSIAMLLPNNSLAPDSAFYTREQYALLNMGRTRARLHIKHLPEGAIDLYGFYTGGKPSWENVPVIAAVPRGDQFVADIGQGIELIWTPATNPNDVLGIPALEGAPALPSVWVYPPTEKSDQILVTPVHPPEYQDAIIWFPSTDIQPIYITLSLRHEPGVVTGQGQDVTGIWLENAGRELGAPVPSQIADQLRGEQFSSFDAFRKKFWKTVGTDTTLSNQFISANRKRMLAGKAAKLREKDRVGGRSTYELHHVEKISEGGEVYDVDNLRVVTAKRHIEIHKTEGK</sequence>
<reference evidence="10 11" key="1">
    <citation type="journal article" date="2020" name="G3 (Bethesda)">
        <title>CeMbio - The Caenorhabditis elegans Microbiome Resource.</title>
        <authorList>
            <person name="Dirksen P."/>
            <person name="Assie A."/>
            <person name="Zimmermann J."/>
            <person name="Zhang F."/>
            <person name="Tietje A.M."/>
            <person name="Marsh S.A."/>
            <person name="Felix M.A."/>
            <person name="Shapira M."/>
            <person name="Kaleta C."/>
            <person name="Schulenburg H."/>
            <person name="Samuel B."/>
        </authorList>
    </citation>
    <scope>NUCLEOTIDE SEQUENCE [LARGE SCALE GENOMIC DNA]</scope>
    <source>
        <strain evidence="10 11">MSPm1</strain>
    </source>
</reference>
<dbReference type="GO" id="GO:0004519">
    <property type="term" value="F:endonuclease activity"/>
    <property type="evidence" value="ECO:0007669"/>
    <property type="project" value="UniProtKB-KW"/>
</dbReference>
<accession>A0A7G5DSC9</accession>
<dbReference type="PRINTS" id="PR01300">
    <property type="entry name" value="PYOCINKILLER"/>
</dbReference>
<keyword evidence="2" id="KW-0929">Antimicrobial</keyword>
<keyword evidence="11" id="KW-1185">Reference proteome</keyword>
<proteinExistence type="inferred from homology"/>
<comment type="similarity">
    <text evidence="1">Belongs to the colicin/pyosin nuclease family.</text>
</comment>
<evidence type="ECO:0000256" key="2">
    <source>
        <dbReference type="ARBA" id="ARBA00022529"/>
    </source>
</evidence>
<evidence type="ECO:0000256" key="1">
    <source>
        <dbReference type="ARBA" id="ARBA00006811"/>
    </source>
</evidence>
<dbReference type="InterPro" id="IPR036302">
    <property type="entry name" value="Pyosin/cloacin_T_dom_sf"/>
</dbReference>
<evidence type="ECO:0000256" key="5">
    <source>
        <dbReference type="ARBA" id="ARBA00022801"/>
    </source>
</evidence>
<keyword evidence="3" id="KW-0540">Nuclease</keyword>
<dbReference type="InterPro" id="IPR037146">
    <property type="entry name" value="Colicin/pyocin_DNase_dom_sf"/>
</dbReference>
<dbReference type="GO" id="GO:0031640">
    <property type="term" value="P:killing of cells of another organism"/>
    <property type="evidence" value="ECO:0007669"/>
    <property type="project" value="UniProtKB-KW"/>
</dbReference>
<dbReference type="InterPro" id="IPR003615">
    <property type="entry name" value="HNH_nuc"/>
</dbReference>
<organism evidence="10 11">
    <name type="scientific">Pseudomonas berkeleyensis</name>
    <dbReference type="NCBI Taxonomy" id="2726956"/>
    <lineage>
        <taxon>Bacteria</taxon>
        <taxon>Pseudomonadati</taxon>
        <taxon>Pseudomonadota</taxon>
        <taxon>Gammaproteobacteria</taxon>
        <taxon>Pseudomonadales</taxon>
        <taxon>Pseudomonadaceae</taxon>
        <taxon>Pseudomonas</taxon>
    </lineage>
</organism>
<dbReference type="InterPro" id="IPR003060">
    <property type="entry name" value="Pyocin_killer"/>
</dbReference>
<dbReference type="GO" id="GO:0019835">
    <property type="term" value="P:cytolysis"/>
    <property type="evidence" value="ECO:0007669"/>
    <property type="project" value="InterPro"/>
</dbReference>
<gene>
    <name evidence="10" type="ORF">HS968_06215</name>
</gene>
<evidence type="ECO:0000256" key="8">
    <source>
        <dbReference type="SAM" id="MobiDB-lite"/>
    </source>
</evidence>
<dbReference type="Proteomes" id="UP000515276">
    <property type="component" value="Chromosome"/>
</dbReference>
<dbReference type="AlphaFoldDB" id="A0A7G5DSC9"/>
<evidence type="ECO:0000256" key="4">
    <source>
        <dbReference type="ARBA" id="ARBA00022759"/>
    </source>
</evidence>
<dbReference type="EMBL" id="CP059139">
    <property type="protein sequence ID" value="QMV64654.1"/>
    <property type="molecule type" value="Genomic_DNA"/>
</dbReference>
<evidence type="ECO:0000313" key="11">
    <source>
        <dbReference type="Proteomes" id="UP000515276"/>
    </source>
</evidence>
<feature type="region of interest" description="Disordered" evidence="8">
    <location>
        <begin position="1"/>
        <end position="41"/>
    </location>
</feature>
<dbReference type="SMART" id="SM00507">
    <property type="entry name" value="HNHc"/>
    <property type="match status" value="1"/>
</dbReference>
<keyword evidence="4" id="KW-0255">Endonuclease</keyword>
<dbReference type="SUPFAM" id="SSF69369">
    <property type="entry name" value="Cloacin translocation domain"/>
    <property type="match status" value="1"/>
</dbReference>
<dbReference type="Pfam" id="PF06958">
    <property type="entry name" value="Pyocin_S"/>
    <property type="match status" value="1"/>
</dbReference>
<dbReference type="Pfam" id="PF21431">
    <property type="entry name" value="Col-Pyo_DNase"/>
    <property type="match status" value="1"/>
</dbReference>
<dbReference type="GO" id="GO:0016787">
    <property type="term" value="F:hydrolase activity"/>
    <property type="evidence" value="ECO:0007669"/>
    <property type="project" value="UniProtKB-KW"/>
</dbReference>
<dbReference type="GO" id="GO:0005102">
    <property type="term" value="F:signaling receptor binding"/>
    <property type="evidence" value="ECO:0007669"/>
    <property type="project" value="InterPro"/>
</dbReference>
<keyword evidence="6" id="KW-0044">Antibiotic</keyword>
<dbReference type="Gene3D" id="3.90.540.10">
    <property type="entry name" value="Colicin/pyocin, DNase domain"/>
    <property type="match status" value="1"/>
</dbReference>
<evidence type="ECO:0000256" key="7">
    <source>
        <dbReference type="ARBA" id="ARBA00023048"/>
    </source>
</evidence>
<name>A0A7G5DSC9_9PSED</name>
<evidence type="ECO:0000256" key="3">
    <source>
        <dbReference type="ARBA" id="ARBA00022722"/>
    </source>
</evidence>
<dbReference type="InterPro" id="IPR016128">
    <property type="entry name" value="Pyosin/cloacin_T_dom"/>
</dbReference>
<dbReference type="RefSeq" id="WP_182370602.1">
    <property type="nucleotide sequence ID" value="NZ_CP059139.1"/>
</dbReference>
<protein>
    <submittedName>
        <fullName evidence="10">S-type pyocin domain-containing protein</fullName>
    </submittedName>
</protein>
<evidence type="ECO:0000259" key="9">
    <source>
        <dbReference type="SMART" id="SM00507"/>
    </source>
</evidence>
<evidence type="ECO:0000313" key="10">
    <source>
        <dbReference type="EMBL" id="QMV64654.1"/>
    </source>
</evidence>
<feature type="domain" description="HNH nuclease" evidence="9">
    <location>
        <begin position="362"/>
        <end position="415"/>
    </location>
</feature>
<keyword evidence="7" id="KW-0078">Bacteriocin</keyword>
<dbReference type="InterPro" id="IPR044925">
    <property type="entry name" value="His-Me_finger_sf"/>
</dbReference>